<dbReference type="Proteomes" id="UP000078561">
    <property type="component" value="Unassembled WGS sequence"/>
</dbReference>
<evidence type="ECO:0000259" key="3">
    <source>
        <dbReference type="PROSITE" id="PS51035"/>
    </source>
</evidence>
<organism evidence="4">
    <name type="scientific">Absidia glauca</name>
    <name type="common">Pin mould</name>
    <dbReference type="NCBI Taxonomy" id="4829"/>
    <lineage>
        <taxon>Eukaryota</taxon>
        <taxon>Fungi</taxon>
        <taxon>Fungi incertae sedis</taxon>
        <taxon>Mucoromycota</taxon>
        <taxon>Mucoromycotina</taxon>
        <taxon>Mucoromycetes</taxon>
        <taxon>Mucorales</taxon>
        <taxon>Cunninghamellaceae</taxon>
        <taxon>Absidia</taxon>
    </lineage>
</organism>
<dbReference type="GO" id="GO:0005634">
    <property type="term" value="C:nucleus"/>
    <property type="evidence" value="ECO:0007669"/>
    <property type="project" value="TreeGrafter"/>
</dbReference>
<feature type="domain" description="Ubiquitin-like" evidence="2">
    <location>
        <begin position="27"/>
        <end position="76"/>
    </location>
</feature>
<evidence type="ECO:0000313" key="5">
    <source>
        <dbReference type="Proteomes" id="UP000078561"/>
    </source>
</evidence>
<dbReference type="InterPro" id="IPR029071">
    <property type="entry name" value="Ubiquitin-like_domsf"/>
</dbReference>
<dbReference type="InterPro" id="IPR036533">
    <property type="entry name" value="BAG_dom_sf"/>
</dbReference>
<dbReference type="GO" id="GO:0050821">
    <property type="term" value="P:protein stabilization"/>
    <property type="evidence" value="ECO:0007669"/>
    <property type="project" value="TreeGrafter"/>
</dbReference>
<accession>A0A163JWJ4</accession>
<dbReference type="Gene3D" id="3.10.20.90">
    <property type="entry name" value="Phosphatidylinositol 3-kinase Catalytic Subunit, Chain A, domain 1"/>
    <property type="match status" value="1"/>
</dbReference>
<feature type="domain" description="BAG" evidence="3">
    <location>
        <begin position="152"/>
        <end position="199"/>
    </location>
</feature>
<proteinExistence type="predicted"/>
<evidence type="ECO:0000256" key="1">
    <source>
        <dbReference type="ARBA" id="ARBA00023186"/>
    </source>
</evidence>
<keyword evidence="1" id="KW-0143">Chaperone</keyword>
<dbReference type="PANTHER" id="PTHR12329">
    <property type="entry name" value="BCL2-ASSOCIATED ATHANOGENE"/>
    <property type="match status" value="1"/>
</dbReference>
<dbReference type="Pfam" id="PF02179">
    <property type="entry name" value="BAG"/>
    <property type="match status" value="1"/>
</dbReference>
<name>A0A163JWJ4_ABSGL</name>
<dbReference type="GO" id="GO:0051087">
    <property type="term" value="F:protein-folding chaperone binding"/>
    <property type="evidence" value="ECO:0007669"/>
    <property type="project" value="InterPro"/>
</dbReference>
<dbReference type="InterPro" id="IPR000626">
    <property type="entry name" value="Ubiquitin-like_dom"/>
</dbReference>
<dbReference type="PANTHER" id="PTHR12329:SF16">
    <property type="entry name" value="BAG FAMILY MOLECULAR CHAPERONE REGULATOR 1"/>
    <property type="match status" value="1"/>
</dbReference>
<evidence type="ECO:0000259" key="2">
    <source>
        <dbReference type="PROSITE" id="PS50053"/>
    </source>
</evidence>
<dbReference type="GO" id="GO:0016020">
    <property type="term" value="C:membrane"/>
    <property type="evidence" value="ECO:0007669"/>
    <property type="project" value="TreeGrafter"/>
</dbReference>
<dbReference type="Pfam" id="PF00240">
    <property type="entry name" value="ubiquitin"/>
    <property type="match status" value="1"/>
</dbReference>
<dbReference type="InterPro" id="IPR003103">
    <property type="entry name" value="BAG_domain"/>
</dbReference>
<dbReference type="GO" id="GO:0000774">
    <property type="term" value="F:adenyl-nucleotide exchange factor activity"/>
    <property type="evidence" value="ECO:0007669"/>
    <property type="project" value="TreeGrafter"/>
</dbReference>
<dbReference type="SUPFAM" id="SSF54236">
    <property type="entry name" value="Ubiquitin-like"/>
    <property type="match status" value="1"/>
</dbReference>
<dbReference type="GO" id="GO:0005829">
    <property type="term" value="C:cytosol"/>
    <property type="evidence" value="ECO:0007669"/>
    <property type="project" value="TreeGrafter"/>
</dbReference>
<keyword evidence="5" id="KW-1185">Reference proteome</keyword>
<dbReference type="PROSITE" id="PS50053">
    <property type="entry name" value="UBIQUITIN_2"/>
    <property type="match status" value="1"/>
</dbReference>
<dbReference type="InParanoid" id="A0A163JWJ4"/>
<sequence>MRSQIEIKWQGRTFPVDISEDQLDTCTVLNLKEKCHRFTGLPVDNMKLLAYGAVMKDNNAPLGHYGVRPGAKLRLMGSNTDKIKQINTPSTKNKTLAPQGAERQSVEDLQRILDKLKNTIIPDISNYESEVKTYNLTDHNNQGKDKLVTRGLYFAEILMQLLFEFDGVKCGPGFDHARQLRKEGVNTAQELLDKVDRLRKSVK</sequence>
<dbReference type="EMBL" id="LT554318">
    <property type="protein sequence ID" value="SAM03974.1"/>
    <property type="molecule type" value="Genomic_DNA"/>
</dbReference>
<dbReference type="CDD" id="cd17039">
    <property type="entry name" value="Ubl_ubiquitin_like"/>
    <property type="match status" value="1"/>
</dbReference>
<dbReference type="OMA" id="IYMGAYL"/>
<reference evidence="4" key="1">
    <citation type="submission" date="2016-04" db="EMBL/GenBank/DDBJ databases">
        <authorList>
            <person name="Evans L.H."/>
            <person name="Alamgir A."/>
            <person name="Owens N."/>
            <person name="Weber N.D."/>
            <person name="Virtaneva K."/>
            <person name="Barbian K."/>
            <person name="Babar A."/>
            <person name="Rosenke K."/>
        </authorList>
    </citation>
    <scope>NUCLEOTIDE SEQUENCE [LARGE SCALE GENOMIC DNA]</scope>
    <source>
        <strain evidence="4">CBS 101.48</strain>
    </source>
</reference>
<dbReference type="InterPro" id="IPR039773">
    <property type="entry name" value="BAG_chaperone_regulator"/>
</dbReference>
<evidence type="ECO:0000313" key="4">
    <source>
        <dbReference type="EMBL" id="SAM03974.1"/>
    </source>
</evidence>
<dbReference type="OrthoDB" id="417450at2759"/>
<dbReference type="STRING" id="4829.A0A163JWJ4"/>
<gene>
    <name evidence="4" type="primary">ABSGL_09830.1 scaffold 11641</name>
</gene>
<dbReference type="PROSITE" id="PS51035">
    <property type="entry name" value="BAG"/>
    <property type="match status" value="1"/>
</dbReference>
<dbReference type="SUPFAM" id="SSF63491">
    <property type="entry name" value="BAG domain"/>
    <property type="match status" value="1"/>
</dbReference>
<dbReference type="AlphaFoldDB" id="A0A163JWJ4"/>
<dbReference type="Gene3D" id="1.20.58.120">
    <property type="entry name" value="BAG domain"/>
    <property type="match status" value="1"/>
</dbReference>
<dbReference type="SMART" id="SM00213">
    <property type="entry name" value="UBQ"/>
    <property type="match status" value="1"/>
</dbReference>
<protein>
    <submittedName>
        <fullName evidence="4">Uncharacterized protein</fullName>
    </submittedName>
</protein>